<protein>
    <submittedName>
        <fullName evidence="1">HopJ type III effector protein</fullName>
    </submittedName>
</protein>
<dbReference type="InterPro" id="IPR038604">
    <property type="entry name" value="HopJ_sf"/>
</dbReference>
<dbReference type="EMBL" id="QKTX01000004">
    <property type="protein sequence ID" value="PZV84356.1"/>
    <property type="molecule type" value="Genomic_DNA"/>
</dbReference>
<evidence type="ECO:0000313" key="1">
    <source>
        <dbReference type="EMBL" id="PZV84356.1"/>
    </source>
</evidence>
<dbReference type="InterPro" id="IPR014984">
    <property type="entry name" value="HopJ"/>
</dbReference>
<dbReference type="RefSeq" id="WP_111392044.1">
    <property type="nucleotide sequence ID" value="NZ_QKTX01000004.1"/>
</dbReference>
<evidence type="ECO:0000313" key="2">
    <source>
        <dbReference type="Proteomes" id="UP000248917"/>
    </source>
</evidence>
<organism evidence="1 2">
    <name type="scientific">Algoriphagus aquaeductus</name>
    <dbReference type="NCBI Taxonomy" id="475299"/>
    <lineage>
        <taxon>Bacteria</taxon>
        <taxon>Pseudomonadati</taxon>
        <taxon>Bacteroidota</taxon>
        <taxon>Cytophagia</taxon>
        <taxon>Cytophagales</taxon>
        <taxon>Cyclobacteriaceae</taxon>
        <taxon>Algoriphagus</taxon>
    </lineage>
</organism>
<dbReference type="AlphaFoldDB" id="A0A326RRW5"/>
<name>A0A326RRW5_9BACT</name>
<dbReference type="Proteomes" id="UP000248917">
    <property type="component" value="Unassembled WGS sequence"/>
</dbReference>
<sequence>MTLSEKINQAPETITFPEVIAYIDAHYDFTPTRFTNGTAINEAGQNNGSCKIFSFAKLLGLSQAQTLELFGDYYRKDVLDYPFGSDHQNIRNFMQSGWEGIQFEGEALRKK</sequence>
<reference evidence="1 2" key="1">
    <citation type="submission" date="2018-06" db="EMBL/GenBank/DDBJ databases">
        <title>Genomic Encyclopedia of Archaeal and Bacterial Type Strains, Phase II (KMG-II): from individual species to whole genera.</title>
        <authorList>
            <person name="Goeker M."/>
        </authorList>
    </citation>
    <scope>NUCLEOTIDE SEQUENCE [LARGE SCALE GENOMIC DNA]</scope>
    <source>
        <strain evidence="1 2">T4</strain>
    </source>
</reference>
<dbReference type="Gene3D" id="3.20.160.10">
    <property type="entry name" value="vpa0580 domain like"/>
    <property type="match status" value="1"/>
</dbReference>
<accession>A0A326RRW5</accession>
<dbReference type="Pfam" id="PF08888">
    <property type="entry name" value="HopJ"/>
    <property type="match status" value="1"/>
</dbReference>
<dbReference type="OrthoDB" id="9790826at2"/>
<proteinExistence type="predicted"/>
<gene>
    <name evidence="1" type="ORF">CLV31_1044</name>
</gene>
<comment type="caution">
    <text evidence="1">The sequence shown here is derived from an EMBL/GenBank/DDBJ whole genome shotgun (WGS) entry which is preliminary data.</text>
</comment>
<keyword evidence="2" id="KW-1185">Reference proteome</keyword>